<evidence type="ECO:0000313" key="3">
    <source>
        <dbReference type="Proteomes" id="UP000054097"/>
    </source>
</evidence>
<dbReference type="HOGENOM" id="CLU_2489540_0_0_1"/>
<organism evidence="2 3">
    <name type="scientific">Serendipita vermifera MAFF 305830</name>
    <dbReference type="NCBI Taxonomy" id="933852"/>
    <lineage>
        <taxon>Eukaryota</taxon>
        <taxon>Fungi</taxon>
        <taxon>Dikarya</taxon>
        <taxon>Basidiomycota</taxon>
        <taxon>Agaricomycotina</taxon>
        <taxon>Agaricomycetes</taxon>
        <taxon>Sebacinales</taxon>
        <taxon>Serendipitaceae</taxon>
        <taxon>Serendipita</taxon>
    </lineage>
</organism>
<dbReference type="EMBL" id="KN824339">
    <property type="protein sequence ID" value="KIM23317.1"/>
    <property type="molecule type" value="Genomic_DNA"/>
</dbReference>
<name>A0A0C2X1D2_SERVB</name>
<evidence type="ECO:0000313" key="2">
    <source>
        <dbReference type="EMBL" id="KIM23317.1"/>
    </source>
</evidence>
<feature type="compositionally biased region" description="Low complexity" evidence="1">
    <location>
        <begin position="66"/>
        <end position="75"/>
    </location>
</feature>
<protein>
    <submittedName>
        <fullName evidence="2">Uncharacterized protein</fullName>
    </submittedName>
</protein>
<proteinExistence type="predicted"/>
<feature type="compositionally biased region" description="Acidic residues" evidence="1">
    <location>
        <begin position="48"/>
        <end position="64"/>
    </location>
</feature>
<feature type="non-terminal residue" evidence="2">
    <location>
        <position position="1"/>
    </location>
</feature>
<dbReference type="AlphaFoldDB" id="A0A0C2X1D2"/>
<accession>A0A0C2X1D2</accession>
<reference evidence="2 3" key="1">
    <citation type="submission" date="2014-04" db="EMBL/GenBank/DDBJ databases">
        <authorList>
            <consortium name="DOE Joint Genome Institute"/>
            <person name="Kuo A."/>
            <person name="Zuccaro A."/>
            <person name="Kohler A."/>
            <person name="Nagy L.G."/>
            <person name="Floudas D."/>
            <person name="Copeland A."/>
            <person name="Barry K.W."/>
            <person name="Cichocki N."/>
            <person name="Veneault-Fourrey C."/>
            <person name="LaButti K."/>
            <person name="Lindquist E.A."/>
            <person name="Lipzen A."/>
            <person name="Lundell T."/>
            <person name="Morin E."/>
            <person name="Murat C."/>
            <person name="Sun H."/>
            <person name="Tunlid A."/>
            <person name="Henrissat B."/>
            <person name="Grigoriev I.V."/>
            <person name="Hibbett D.S."/>
            <person name="Martin F."/>
            <person name="Nordberg H.P."/>
            <person name="Cantor M.N."/>
            <person name="Hua S.X."/>
        </authorList>
    </citation>
    <scope>NUCLEOTIDE SEQUENCE [LARGE SCALE GENOMIC DNA]</scope>
    <source>
        <strain evidence="2 3">MAFF 305830</strain>
    </source>
</reference>
<gene>
    <name evidence="2" type="ORF">M408DRAFT_28005</name>
</gene>
<sequence>ATLPYPPPANAAREAMPPPTSFSNTYESPGSGRSKPREPSVDTRDGDLDADGDAEMDELMDDEFGAAADAAAAAASRRRDPAVKPEA</sequence>
<feature type="region of interest" description="Disordered" evidence="1">
    <location>
        <begin position="1"/>
        <end position="87"/>
    </location>
</feature>
<feature type="compositionally biased region" description="Basic and acidic residues" evidence="1">
    <location>
        <begin position="35"/>
        <end position="47"/>
    </location>
</feature>
<feature type="compositionally biased region" description="Basic and acidic residues" evidence="1">
    <location>
        <begin position="77"/>
        <end position="87"/>
    </location>
</feature>
<reference evidence="3" key="2">
    <citation type="submission" date="2015-01" db="EMBL/GenBank/DDBJ databases">
        <title>Evolutionary Origins and Diversification of the Mycorrhizal Mutualists.</title>
        <authorList>
            <consortium name="DOE Joint Genome Institute"/>
            <consortium name="Mycorrhizal Genomics Consortium"/>
            <person name="Kohler A."/>
            <person name="Kuo A."/>
            <person name="Nagy L.G."/>
            <person name="Floudas D."/>
            <person name="Copeland A."/>
            <person name="Barry K.W."/>
            <person name="Cichocki N."/>
            <person name="Veneault-Fourrey C."/>
            <person name="LaButti K."/>
            <person name="Lindquist E.A."/>
            <person name="Lipzen A."/>
            <person name="Lundell T."/>
            <person name="Morin E."/>
            <person name="Murat C."/>
            <person name="Riley R."/>
            <person name="Ohm R."/>
            <person name="Sun H."/>
            <person name="Tunlid A."/>
            <person name="Henrissat B."/>
            <person name="Grigoriev I.V."/>
            <person name="Hibbett D.S."/>
            <person name="Martin F."/>
        </authorList>
    </citation>
    <scope>NUCLEOTIDE SEQUENCE [LARGE SCALE GENOMIC DNA]</scope>
    <source>
        <strain evidence="3">MAFF 305830</strain>
    </source>
</reference>
<keyword evidence="3" id="KW-1185">Reference proteome</keyword>
<dbReference type="Proteomes" id="UP000054097">
    <property type="component" value="Unassembled WGS sequence"/>
</dbReference>
<evidence type="ECO:0000256" key="1">
    <source>
        <dbReference type="SAM" id="MobiDB-lite"/>
    </source>
</evidence>